<accession>A0A6A6DW24</accession>
<reference evidence="1" key="1">
    <citation type="journal article" date="2020" name="Stud. Mycol.">
        <title>101 Dothideomycetes genomes: a test case for predicting lifestyles and emergence of pathogens.</title>
        <authorList>
            <person name="Haridas S."/>
            <person name="Albert R."/>
            <person name="Binder M."/>
            <person name="Bloem J."/>
            <person name="Labutti K."/>
            <person name="Salamov A."/>
            <person name="Andreopoulos B."/>
            <person name="Baker S."/>
            <person name="Barry K."/>
            <person name="Bills G."/>
            <person name="Bluhm B."/>
            <person name="Cannon C."/>
            <person name="Castanera R."/>
            <person name="Culley D."/>
            <person name="Daum C."/>
            <person name="Ezra D."/>
            <person name="Gonzalez J."/>
            <person name="Henrissat B."/>
            <person name="Kuo A."/>
            <person name="Liang C."/>
            <person name="Lipzen A."/>
            <person name="Lutzoni F."/>
            <person name="Magnuson J."/>
            <person name="Mondo S."/>
            <person name="Nolan M."/>
            <person name="Ohm R."/>
            <person name="Pangilinan J."/>
            <person name="Park H.-J."/>
            <person name="Ramirez L."/>
            <person name="Alfaro M."/>
            <person name="Sun H."/>
            <person name="Tritt A."/>
            <person name="Yoshinaga Y."/>
            <person name="Zwiers L.-H."/>
            <person name="Turgeon B."/>
            <person name="Goodwin S."/>
            <person name="Spatafora J."/>
            <person name="Crous P."/>
            <person name="Grigoriev I."/>
        </authorList>
    </citation>
    <scope>NUCLEOTIDE SEQUENCE</scope>
    <source>
        <strain evidence="1">CBS 207.26</strain>
    </source>
</reference>
<dbReference type="EMBL" id="ML994644">
    <property type="protein sequence ID" value="KAF2183233.1"/>
    <property type="molecule type" value="Genomic_DNA"/>
</dbReference>
<dbReference type="AlphaFoldDB" id="A0A6A6DW24"/>
<proteinExistence type="predicted"/>
<evidence type="ECO:0000313" key="2">
    <source>
        <dbReference type="Proteomes" id="UP000800200"/>
    </source>
</evidence>
<keyword evidence="2" id="KW-1185">Reference proteome</keyword>
<dbReference type="OrthoDB" id="5405453at2759"/>
<name>A0A6A6DW24_9PEZI</name>
<sequence>MPATPPSKHLNRDERLQVQTLRLAGHSQQFIANLLGFTRRQVQYADTSERVTLKKRSGQNPTLINKLISYLQLASRPFSDWQVGEYEQWCLILWSDETWVTGGRYKKQWVTRRAGEELVDTCMVDKIRKRRGWMFWGCFTGDEKGPCLFWKKEWGSINKTSYCKRVVPLIHDWIRMNPHL</sequence>
<protein>
    <recommendedName>
        <fullName evidence="3">Transposase IS30-like HTH domain-containing protein</fullName>
    </recommendedName>
</protein>
<organism evidence="1 2">
    <name type="scientific">Zopfia rhizophila CBS 207.26</name>
    <dbReference type="NCBI Taxonomy" id="1314779"/>
    <lineage>
        <taxon>Eukaryota</taxon>
        <taxon>Fungi</taxon>
        <taxon>Dikarya</taxon>
        <taxon>Ascomycota</taxon>
        <taxon>Pezizomycotina</taxon>
        <taxon>Dothideomycetes</taxon>
        <taxon>Dothideomycetes incertae sedis</taxon>
        <taxon>Zopfiaceae</taxon>
        <taxon>Zopfia</taxon>
    </lineage>
</organism>
<dbReference type="GO" id="GO:0003676">
    <property type="term" value="F:nucleic acid binding"/>
    <property type="evidence" value="ECO:0007669"/>
    <property type="project" value="InterPro"/>
</dbReference>
<dbReference type="Proteomes" id="UP000800200">
    <property type="component" value="Unassembled WGS sequence"/>
</dbReference>
<dbReference type="InterPro" id="IPR036397">
    <property type="entry name" value="RNaseH_sf"/>
</dbReference>
<evidence type="ECO:0000313" key="1">
    <source>
        <dbReference type="EMBL" id="KAF2183233.1"/>
    </source>
</evidence>
<evidence type="ECO:0008006" key="3">
    <source>
        <dbReference type="Google" id="ProtNLM"/>
    </source>
</evidence>
<dbReference type="Gene3D" id="3.30.420.10">
    <property type="entry name" value="Ribonuclease H-like superfamily/Ribonuclease H"/>
    <property type="match status" value="1"/>
</dbReference>
<gene>
    <name evidence="1" type="ORF">K469DRAFT_711217</name>
</gene>